<feature type="compositionally biased region" description="Acidic residues" evidence="4">
    <location>
        <begin position="1092"/>
        <end position="1110"/>
    </location>
</feature>
<dbReference type="PRINTS" id="PR01415">
    <property type="entry name" value="ANKYRIN"/>
</dbReference>
<dbReference type="PANTHER" id="PTHR24198">
    <property type="entry name" value="ANKYRIN REPEAT AND PROTEIN KINASE DOMAIN-CONTAINING PROTEIN"/>
    <property type="match status" value="1"/>
</dbReference>
<comment type="caution">
    <text evidence="5">The sequence shown here is derived from an EMBL/GenBank/DDBJ whole genome shotgun (WGS) entry which is preliminary data.</text>
</comment>
<dbReference type="PANTHER" id="PTHR24198:SF165">
    <property type="entry name" value="ANKYRIN REPEAT-CONTAINING PROTEIN-RELATED"/>
    <property type="match status" value="1"/>
</dbReference>
<feature type="repeat" description="ANK" evidence="3">
    <location>
        <begin position="526"/>
        <end position="558"/>
    </location>
</feature>
<accession>A0A9P5MQ59</accession>
<keyword evidence="2 3" id="KW-0040">ANK repeat</keyword>
<reference evidence="5" key="1">
    <citation type="submission" date="2019-10" db="EMBL/GenBank/DDBJ databases">
        <authorList>
            <consortium name="DOE Joint Genome Institute"/>
            <person name="Kuo A."/>
            <person name="Miyauchi S."/>
            <person name="Kiss E."/>
            <person name="Drula E."/>
            <person name="Kohler A."/>
            <person name="Sanchez-Garcia M."/>
            <person name="Andreopoulos B."/>
            <person name="Barry K.W."/>
            <person name="Bonito G."/>
            <person name="Buee M."/>
            <person name="Carver A."/>
            <person name="Chen C."/>
            <person name="Cichocki N."/>
            <person name="Clum A."/>
            <person name="Culley D."/>
            <person name="Crous P.W."/>
            <person name="Fauchery L."/>
            <person name="Girlanda M."/>
            <person name="Hayes R."/>
            <person name="Keri Z."/>
            <person name="LaButti K."/>
            <person name="Lipzen A."/>
            <person name="Lombard V."/>
            <person name="Magnuson J."/>
            <person name="Maillard F."/>
            <person name="Morin E."/>
            <person name="Murat C."/>
            <person name="Nolan M."/>
            <person name="Ohm R."/>
            <person name="Pangilinan J."/>
            <person name="Pereira M."/>
            <person name="Perotto S."/>
            <person name="Peter M."/>
            <person name="Riley R."/>
            <person name="Sitrit Y."/>
            <person name="Stielow B."/>
            <person name="Szollosi G."/>
            <person name="Zifcakova L."/>
            <person name="Stursova M."/>
            <person name="Spatafora J.W."/>
            <person name="Tedersoo L."/>
            <person name="Vaario L.-M."/>
            <person name="Yamada A."/>
            <person name="Yan M."/>
            <person name="Wang P."/>
            <person name="Xu J."/>
            <person name="Bruns T."/>
            <person name="Baldrian P."/>
            <person name="Vilgalys R."/>
            <person name="Henrissat B."/>
            <person name="Grigoriev I.V."/>
            <person name="Hibbett D."/>
            <person name="Nagy L.G."/>
            <person name="Martin F.M."/>
        </authorList>
    </citation>
    <scope>NUCLEOTIDE SEQUENCE</scope>
    <source>
        <strain evidence="5">Prilba</strain>
    </source>
</reference>
<proteinExistence type="predicted"/>
<feature type="compositionally biased region" description="Basic and acidic residues" evidence="4">
    <location>
        <begin position="588"/>
        <end position="598"/>
    </location>
</feature>
<keyword evidence="1" id="KW-0677">Repeat</keyword>
<sequence>MRLMKAAQFLSRIANLPKGNVSLDGVLQPSLDDEAELRKLFATDKGNPRLKDIHVGLVDVFAAPNDIRITRARVVTTEADRDAQHVMPLSDDLRRNEGSPAMVEDLESFKKNWSIFTENSLSQLSDWSNVVAAGGSVQACLIPLPKPATASKRATRKYYHGKAFPSSDVDLFLYGLTKQEAERKIVTIYEAVRDSVPWDVTCVRTKHTISIHSQYPYRNVQIVLRLYSSPAEILAGFDVDAPCCVYDGDRVWANPRAIVSMMRQSNTVDMTRRSPSYEVRLAKYSSRGFEVYIPGLKRSEIDPTIYERAISRVQGLARLLAIEKLATPELRSQYQQRRSILRGRNGRTTYVRTGRRYKGDLKADAAFSGLEFSDYDIVNLHIPYGPGWDAKKIEKLIYKTDFGANSPYNPKNKNRRLHRHSAFFGTMEECMEDCCEYCPEPRNAEDHGLQDEEDKSYVRGRVAFIEENPGRQSISGSFNPIDEGEWSEGAYIQATAKFFGAISKNDTVTITQMIEDCEDVNRRDYVGRTPLHVAIMSNSVECANILIDAGARMTARLVGGRTSLHLAAQMGQTSLIKKMLARSAYNEEKSAQEKLKDEEAAENPEEAERVRMSSEDDWSSEESDDGKPPPKPPVKSDTEKDSDLDDDKETPDVLDISIPDWDFGITPLGYAILFGSLEVIDVLLAAGADPNYATRAKDADPLHPLALTIYTQDEERAAKIAERLVAAQAVSSTADKNLLTILHRMVLARKTKIVMSLLNRDPNAMKVLNFPAWAGQGLIFPLVSSIFSGDYATLSVLLVYGAKLVYSPEDASRAERANSPRGRVHLPVEVAIVRHDEVVSLLAALGATVDMSINPPYLPDMTLLQWTSGILVKLQTPTASGPIQEPPIGDTWAQYNAYLTAVLPTKEQEGPVTAVRPHRPLSTVVPRLDEEHALATRDYYARAESILRSYSTTPQVAQSGETQTVQTSGLQQRTLQGSGYVRHTKFSVVRIPAHLKVLYDELYEACWTGDNGAIQELCLPRHLAEGKEPIQISVLTTPNPDSYADLTGWSPFLVALHRRHWETARFVIAIATAQYQASDTEVAPFDPTSDVSSDDDSEKGSYDSDEEEDYDQQKEIDFVDLAARPSAVRADVSAKKMLEAKSGLLRADDKRVVRNPLQKIIEEGDFEGFVCTLQLYQIAGVALWPDGMAHGLVLGLDRPDMLDELTRHTGVGVPYPSDTAKNSPANLDKPAEGRVYLGLKVGGKRRATMQQIQSKHRTLTYNCDLLRNAIASGATKIVEYLAGPQVLAAYTYYAATHSDEIAQYLKSVGNLEATLPDLLGWQIDELNESPLLCAVIHNQLDVLKQLFVLKPNLMEEALHSRAKFVGFNALLTAAYFCSSTEMVDFLLEKGCDPSERDARGWNIYHLACLSHDPKRDEFLAHLLKTLPVDLTHELVAQTSKEALNTPLMLAVKQGYATTVRAILDFGVTPAVTLCKDADGSTPLHIAVQNSNTAIVEILLHYGPTEQLYTENSVGQTPLDIASLKTLPQVTVSVMANRPREPQVNMDFHLRLLNNAPPFDVEKQKVEIPKLRTTLDALLADGRLARGTKLADELFAFAAHMEENLAVEIARKSAESAKGKVAEGGNWANLVTPPGNLASTYALLRDAAAARPGRRQLVHLAEVQQSVKRCLERQALVSFSRRIQGIDEPKEADPEELRIAYLKARSLFGTASAVLRILPYKNQAYLFGEDRF</sequence>
<feature type="compositionally biased region" description="Acidic residues" evidence="4">
    <location>
        <begin position="615"/>
        <end position="624"/>
    </location>
</feature>
<evidence type="ECO:0000256" key="4">
    <source>
        <dbReference type="SAM" id="MobiDB-lite"/>
    </source>
</evidence>
<dbReference type="Proteomes" id="UP000759537">
    <property type="component" value="Unassembled WGS sequence"/>
</dbReference>
<feature type="repeat" description="ANK" evidence="3">
    <location>
        <begin position="559"/>
        <end position="591"/>
    </location>
</feature>
<dbReference type="Gene3D" id="1.25.40.20">
    <property type="entry name" value="Ankyrin repeat-containing domain"/>
    <property type="match status" value="4"/>
</dbReference>
<evidence type="ECO:0000256" key="1">
    <source>
        <dbReference type="ARBA" id="ARBA00022737"/>
    </source>
</evidence>
<dbReference type="EMBL" id="WHVB01000022">
    <property type="protein sequence ID" value="KAF8471633.1"/>
    <property type="molecule type" value="Genomic_DNA"/>
</dbReference>
<dbReference type="InterPro" id="IPR002110">
    <property type="entry name" value="Ankyrin_rpt"/>
</dbReference>
<evidence type="ECO:0000313" key="5">
    <source>
        <dbReference type="EMBL" id="KAF8471633.1"/>
    </source>
</evidence>
<name>A0A9P5MQ59_9AGAM</name>
<keyword evidence="6" id="KW-1185">Reference proteome</keyword>
<evidence type="ECO:0000256" key="3">
    <source>
        <dbReference type="PROSITE-ProRule" id="PRU00023"/>
    </source>
</evidence>
<dbReference type="SMART" id="SM00248">
    <property type="entry name" value="ANK"/>
    <property type="match status" value="10"/>
</dbReference>
<dbReference type="PROSITE" id="PS50088">
    <property type="entry name" value="ANK_REPEAT"/>
    <property type="match status" value="4"/>
</dbReference>
<reference evidence="5" key="2">
    <citation type="journal article" date="2020" name="Nat. Commun.">
        <title>Large-scale genome sequencing of mycorrhizal fungi provides insights into the early evolution of symbiotic traits.</title>
        <authorList>
            <person name="Miyauchi S."/>
            <person name="Kiss E."/>
            <person name="Kuo A."/>
            <person name="Drula E."/>
            <person name="Kohler A."/>
            <person name="Sanchez-Garcia M."/>
            <person name="Morin E."/>
            <person name="Andreopoulos B."/>
            <person name="Barry K.W."/>
            <person name="Bonito G."/>
            <person name="Buee M."/>
            <person name="Carver A."/>
            <person name="Chen C."/>
            <person name="Cichocki N."/>
            <person name="Clum A."/>
            <person name="Culley D."/>
            <person name="Crous P.W."/>
            <person name="Fauchery L."/>
            <person name="Girlanda M."/>
            <person name="Hayes R.D."/>
            <person name="Keri Z."/>
            <person name="LaButti K."/>
            <person name="Lipzen A."/>
            <person name="Lombard V."/>
            <person name="Magnuson J."/>
            <person name="Maillard F."/>
            <person name="Murat C."/>
            <person name="Nolan M."/>
            <person name="Ohm R.A."/>
            <person name="Pangilinan J."/>
            <person name="Pereira M.F."/>
            <person name="Perotto S."/>
            <person name="Peter M."/>
            <person name="Pfister S."/>
            <person name="Riley R."/>
            <person name="Sitrit Y."/>
            <person name="Stielow J.B."/>
            <person name="Szollosi G."/>
            <person name="Zifcakova L."/>
            <person name="Stursova M."/>
            <person name="Spatafora J.W."/>
            <person name="Tedersoo L."/>
            <person name="Vaario L.M."/>
            <person name="Yamada A."/>
            <person name="Yan M."/>
            <person name="Wang P."/>
            <person name="Xu J."/>
            <person name="Bruns T."/>
            <person name="Baldrian P."/>
            <person name="Vilgalys R."/>
            <person name="Dunand C."/>
            <person name="Henrissat B."/>
            <person name="Grigoriev I.V."/>
            <person name="Hibbett D."/>
            <person name="Nagy L.G."/>
            <person name="Martin F.M."/>
        </authorList>
    </citation>
    <scope>NUCLEOTIDE SEQUENCE</scope>
    <source>
        <strain evidence="5">Prilba</strain>
    </source>
</reference>
<dbReference type="SUPFAM" id="SSF48403">
    <property type="entry name" value="Ankyrin repeat"/>
    <property type="match status" value="3"/>
</dbReference>
<feature type="region of interest" description="Disordered" evidence="4">
    <location>
        <begin position="1081"/>
        <end position="1115"/>
    </location>
</feature>
<organism evidence="5 6">
    <name type="scientific">Russula ochroleuca</name>
    <dbReference type="NCBI Taxonomy" id="152965"/>
    <lineage>
        <taxon>Eukaryota</taxon>
        <taxon>Fungi</taxon>
        <taxon>Dikarya</taxon>
        <taxon>Basidiomycota</taxon>
        <taxon>Agaricomycotina</taxon>
        <taxon>Agaricomycetes</taxon>
        <taxon>Russulales</taxon>
        <taxon>Russulaceae</taxon>
        <taxon>Russula</taxon>
    </lineage>
</organism>
<protein>
    <submittedName>
        <fullName evidence="5">Ankyrin repeat protein</fullName>
    </submittedName>
</protein>
<evidence type="ECO:0000256" key="2">
    <source>
        <dbReference type="ARBA" id="ARBA00023043"/>
    </source>
</evidence>
<dbReference type="Pfam" id="PF13606">
    <property type="entry name" value="Ank_3"/>
    <property type="match status" value="1"/>
</dbReference>
<gene>
    <name evidence="5" type="ORF">DFH94DRAFT_856245</name>
</gene>
<dbReference type="InterPro" id="IPR036770">
    <property type="entry name" value="Ankyrin_rpt-contain_sf"/>
</dbReference>
<dbReference type="Pfam" id="PF12796">
    <property type="entry name" value="Ank_2"/>
    <property type="match status" value="2"/>
</dbReference>
<dbReference type="PROSITE" id="PS50297">
    <property type="entry name" value="ANK_REP_REGION"/>
    <property type="match status" value="4"/>
</dbReference>
<feature type="repeat" description="ANK" evidence="3">
    <location>
        <begin position="663"/>
        <end position="695"/>
    </location>
</feature>
<feature type="repeat" description="ANK" evidence="3">
    <location>
        <begin position="1478"/>
        <end position="1510"/>
    </location>
</feature>
<feature type="region of interest" description="Disordered" evidence="4">
    <location>
        <begin position="588"/>
        <end position="651"/>
    </location>
</feature>
<dbReference type="OrthoDB" id="539213at2759"/>
<evidence type="ECO:0000313" key="6">
    <source>
        <dbReference type="Proteomes" id="UP000759537"/>
    </source>
</evidence>